<dbReference type="RefSeq" id="WP_265217594.1">
    <property type="nucleotide sequence ID" value="NZ_JAPEUL010000004.1"/>
</dbReference>
<accession>A0ABT3KD27</accession>
<dbReference type="Gene3D" id="3.90.420.10">
    <property type="entry name" value="Oxidoreductase, molybdopterin-binding domain"/>
    <property type="match status" value="1"/>
</dbReference>
<proteinExistence type="predicted"/>
<protein>
    <recommendedName>
        <fullName evidence="2">Oxidoreductase molybdopterin-binding domain-containing protein</fullName>
    </recommendedName>
</protein>
<keyword evidence="4" id="KW-1185">Reference proteome</keyword>
<evidence type="ECO:0000256" key="1">
    <source>
        <dbReference type="SAM" id="SignalP"/>
    </source>
</evidence>
<comment type="caution">
    <text evidence="3">The sequence shown here is derived from an EMBL/GenBank/DDBJ whole genome shotgun (WGS) entry which is preliminary data.</text>
</comment>
<feature type="signal peptide" evidence="1">
    <location>
        <begin position="1"/>
        <end position="19"/>
    </location>
</feature>
<dbReference type="EMBL" id="JAPEUL010000004">
    <property type="protein sequence ID" value="MCW4628384.1"/>
    <property type="molecule type" value="Genomic_DNA"/>
</dbReference>
<evidence type="ECO:0000313" key="4">
    <source>
        <dbReference type="Proteomes" id="UP001431181"/>
    </source>
</evidence>
<feature type="chain" id="PRO_5046861693" description="Oxidoreductase molybdopterin-binding domain-containing protein" evidence="1">
    <location>
        <begin position="20"/>
        <end position="166"/>
    </location>
</feature>
<keyword evidence="1" id="KW-0732">Signal</keyword>
<dbReference type="SUPFAM" id="SSF56524">
    <property type="entry name" value="Oxidoreductase molybdopterin-binding domain"/>
    <property type="match status" value="1"/>
</dbReference>
<dbReference type="Proteomes" id="UP001431181">
    <property type="component" value="Unassembled WGS sequence"/>
</dbReference>
<evidence type="ECO:0000313" key="3">
    <source>
        <dbReference type="EMBL" id="MCW4628384.1"/>
    </source>
</evidence>
<name>A0ABT3KD27_9GAMM</name>
<dbReference type="Pfam" id="PF00174">
    <property type="entry name" value="Oxidored_molyb"/>
    <property type="match status" value="1"/>
</dbReference>
<dbReference type="InterPro" id="IPR036374">
    <property type="entry name" value="OxRdtase_Mopterin-bd_sf"/>
</dbReference>
<feature type="domain" description="Oxidoreductase molybdopterin-binding" evidence="2">
    <location>
        <begin position="65"/>
        <end position="137"/>
    </location>
</feature>
<gene>
    <name evidence="3" type="ORF">ONZ52_04875</name>
</gene>
<evidence type="ECO:0000259" key="2">
    <source>
        <dbReference type="Pfam" id="PF00174"/>
    </source>
</evidence>
<reference evidence="3" key="1">
    <citation type="submission" date="2022-11" db="EMBL/GenBank/DDBJ databases">
        <title>Marinomonas sp. nov., isolated from marine algae.</title>
        <authorList>
            <person name="Choi D.G."/>
            <person name="Kim J.M."/>
            <person name="Lee J.K."/>
            <person name="Baek J.H."/>
            <person name="Jeon C.O."/>
        </authorList>
    </citation>
    <scope>NUCLEOTIDE SEQUENCE</scope>
    <source>
        <strain evidence="3">KJ51-3</strain>
    </source>
</reference>
<organism evidence="3 4">
    <name type="scientific">Marinomonas rhodophyticola</name>
    <dbReference type="NCBI Taxonomy" id="2992803"/>
    <lineage>
        <taxon>Bacteria</taxon>
        <taxon>Pseudomonadati</taxon>
        <taxon>Pseudomonadota</taxon>
        <taxon>Gammaproteobacteria</taxon>
        <taxon>Oceanospirillales</taxon>
        <taxon>Oceanospirillaceae</taxon>
        <taxon>Marinomonas</taxon>
    </lineage>
</organism>
<sequence>MKKYLVMALMALAVVDSHAHTLPKPTGPVILTVTGNISNTNTESKTAEFDREMLMNLGVVEQKTMTPWSEGVDSYKGPLLRSLMAAVGVDSGTLSVTALNDFSAIVPVQDGKNHNVMLAMDINGKPMSVRDKGPIFLLYPFSDVPSLNNEVIYNRSVWQIKLIKVE</sequence>
<dbReference type="InterPro" id="IPR000572">
    <property type="entry name" value="OxRdtase_Mopterin-bd_dom"/>
</dbReference>